<dbReference type="Proteomes" id="UP000241803">
    <property type="component" value="Unassembled WGS sequence"/>
</dbReference>
<organism evidence="4 5">
    <name type="scientific">Photobacterium indicum</name>
    <dbReference type="NCBI Taxonomy" id="81447"/>
    <lineage>
        <taxon>Bacteria</taxon>
        <taxon>Pseudomonadati</taxon>
        <taxon>Pseudomonadota</taxon>
        <taxon>Gammaproteobacteria</taxon>
        <taxon>Vibrionales</taxon>
        <taxon>Vibrionaceae</taxon>
        <taxon>Photobacterium</taxon>
    </lineage>
</organism>
<evidence type="ECO:0000313" key="4">
    <source>
        <dbReference type="EMBL" id="PSV46236.1"/>
    </source>
</evidence>
<accession>A0A2T3L7A5</accession>
<evidence type="ECO:0000259" key="3">
    <source>
        <dbReference type="PROSITE" id="PS50893"/>
    </source>
</evidence>
<feature type="domain" description="ABC transporter" evidence="3">
    <location>
        <begin position="2"/>
        <end position="232"/>
    </location>
</feature>
<keyword evidence="2 4" id="KW-0067">ATP-binding</keyword>
<gene>
    <name evidence="4" type="ORF">C9J47_15395</name>
</gene>
<dbReference type="InterPro" id="IPR003593">
    <property type="entry name" value="AAA+_ATPase"/>
</dbReference>
<evidence type="ECO:0000256" key="1">
    <source>
        <dbReference type="ARBA" id="ARBA00022741"/>
    </source>
</evidence>
<dbReference type="PANTHER" id="PTHR43582">
    <property type="entry name" value="LINEARMYCIN RESISTANCE ATP-BINDING PROTEIN LNRL"/>
    <property type="match status" value="1"/>
</dbReference>
<dbReference type="SUPFAM" id="SSF52540">
    <property type="entry name" value="P-loop containing nucleoside triphosphate hydrolases"/>
    <property type="match status" value="1"/>
</dbReference>
<dbReference type="SMART" id="SM00382">
    <property type="entry name" value="AAA"/>
    <property type="match status" value="1"/>
</dbReference>
<dbReference type="PROSITE" id="PS50893">
    <property type="entry name" value="ABC_TRANSPORTER_2"/>
    <property type="match status" value="1"/>
</dbReference>
<dbReference type="PANTHER" id="PTHR43582:SF2">
    <property type="entry name" value="LINEARMYCIN RESISTANCE ATP-BINDING PROTEIN LNRL"/>
    <property type="match status" value="1"/>
</dbReference>
<comment type="caution">
    <text evidence="4">The sequence shown here is derived from an EMBL/GenBank/DDBJ whole genome shotgun (WGS) entry which is preliminary data.</text>
</comment>
<evidence type="ECO:0000313" key="5">
    <source>
        <dbReference type="Proteomes" id="UP000241803"/>
    </source>
</evidence>
<dbReference type="AlphaFoldDB" id="A0A2T3L7A5"/>
<dbReference type="PROSITE" id="PS00211">
    <property type="entry name" value="ABC_TRANSPORTER_1"/>
    <property type="match status" value="1"/>
</dbReference>
<dbReference type="InterPro" id="IPR003439">
    <property type="entry name" value="ABC_transporter-like_ATP-bd"/>
</dbReference>
<sequence length="307" mass="33892">MIKISTLDKCYGDKKALNGLSLSIPENSIYGLLGPNGAGKTTLISILNGLISFDSGEVSFFDLPLKKNLKTIRERCSLIPQSLAFYEHLTVKENLHFFAGVQKIKGKVLQQNLSYAVETNRLSAMMNQKSATLSGGQKRRLNIAIGLLNNPDVLFFDEPTVGIDPESRNEILDTIKAYKSDNKTVIYTSHYMPEIEKICDEVAIMNAGQVVKQGSISSMVNNEESQQVIVELYPHSSTQWHSDMAQLQGVKLIDGTSLLLETSNSSLVAQVLALLESSNRKVKQIRYGTTTLESLFINLTSKGRSDV</sequence>
<evidence type="ECO:0000256" key="2">
    <source>
        <dbReference type="ARBA" id="ARBA00022840"/>
    </source>
</evidence>
<dbReference type="GO" id="GO:0016887">
    <property type="term" value="F:ATP hydrolysis activity"/>
    <property type="evidence" value="ECO:0007669"/>
    <property type="project" value="InterPro"/>
</dbReference>
<dbReference type="InterPro" id="IPR027417">
    <property type="entry name" value="P-loop_NTPase"/>
</dbReference>
<name>A0A2T3L7A5_9GAMM</name>
<dbReference type="CDD" id="cd03230">
    <property type="entry name" value="ABC_DR_subfamily_A"/>
    <property type="match status" value="1"/>
</dbReference>
<dbReference type="Pfam" id="PF00005">
    <property type="entry name" value="ABC_tran"/>
    <property type="match status" value="1"/>
</dbReference>
<reference evidence="4 5" key="1">
    <citation type="submission" date="2018-03" db="EMBL/GenBank/DDBJ databases">
        <title>Whole genome sequencing of Histamine producing bacteria.</title>
        <authorList>
            <person name="Butler K."/>
        </authorList>
    </citation>
    <scope>NUCLEOTIDE SEQUENCE [LARGE SCALE GENOMIC DNA]</scope>
    <source>
        <strain evidence="4 5">ATCC 19614</strain>
    </source>
</reference>
<dbReference type="RefSeq" id="WP_107254299.1">
    <property type="nucleotide sequence ID" value="NZ_PYOC01000005.1"/>
</dbReference>
<protein>
    <submittedName>
        <fullName evidence="4">ABC transporter ATP-binding protein</fullName>
    </submittedName>
</protein>
<dbReference type="EMBL" id="PYOC01000005">
    <property type="protein sequence ID" value="PSV46236.1"/>
    <property type="molecule type" value="Genomic_DNA"/>
</dbReference>
<keyword evidence="5" id="KW-1185">Reference proteome</keyword>
<dbReference type="GO" id="GO:0005524">
    <property type="term" value="F:ATP binding"/>
    <property type="evidence" value="ECO:0007669"/>
    <property type="project" value="UniProtKB-KW"/>
</dbReference>
<proteinExistence type="predicted"/>
<dbReference type="Gene3D" id="3.40.50.300">
    <property type="entry name" value="P-loop containing nucleotide triphosphate hydrolases"/>
    <property type="match status" value="1"/>
</dbReference>
<dbReference type="InterPro" id="IPR017871">
    <property type="entry name" value="ABC_transporter-like_CS"/>
</dbReference>
<keyword evidence="1" id="KW-0547">Nucleotide-binding</keyword>